<evidence type="ECO:0000256" key="1">
    <source>
        <dbReference type="SAM" id="SignalP"/>
    </source>
</evidence>
<name>A0A4Y9T220_9BURK</name>
<dbReference type="OrthoDB" id="8536404at2"/>
<reference evidence="2 3" key="1">
    <citation type="submission" date="2019-03" db="EMBL/GenBank/DDBJ databases">
        <title>Draft Genome Sequence of Duganella callidus sp. nov., a Novel Duganella Species Isolated from Cultivated Soil.</title>
        <authorList>
            <person name="Raths R."/>
            <person name="Peta V."/>
            <person name="Bucking H."/>
        </authorList>
    </citation>
    <scope>NUCLEOTIDE SEQUENCE [LARGE SCALE GENOMIC DNA]</scope>
    <source>
        <strain evidence="2 3">DN04</strain>
    </source>
</reference>
<organism evidence="2 3">
    <name type="scientific">Duganella callida</name>
    <dbReference type="NCBI Taxonomy" id="2561932"/>
    <lineage>
        <taxon>Bacteria</taxon>
        <taxon>Pseudomonadati</taxon>
        <taxon>Pseudomonadota</taxon>
        <taxon>Betaproteobacteria</taxon>
        <taxon>Burkholderiales</taxon>
        <taxon>Oxalobacteraceae</taxon>
        <taxon>Telluria group</taxon>
        <taxon>Duganella</taxon>
    </lineage>
</organism>
<dbReference type="RefSeq" id="WP_135199785.1">
    <property type="nucleotide sequence ID" value="NZ_SPVG01000014.1"/>
</dbReference>
<evidence type="ECO:0000313" key="3">
    <source>
        <dbReference type="Proteomes" id="UP000297729"/>
    </source>
</evidence>
<feature type="chain" id="PRO_5021231413" evidence="1">
    <location>
        <begin position="19"/>
        <end position="176"/>
    </location>
</feature>
<keyword evidence="3" id="KW-1185">Reference proteome</keyword>
<accession>A0A4Y9T220</accession>
<dbReference type="Proteomes" id="UP000297729">
    <property type="component" value="Unassembled WGS sequence"/>
</dbReference>
<protein>
    <submittedName>
        <fullName evidence="2">DUF3617 domain-containing protein</fullName>
    </submittedName>
</protein>
<dbReference type="EMBL" id="SPVG01000014">
    <property type="protein sequence ID" value="TFW30957.1"/>
    <property type="molecule type" value="Genomic_DNA"/>
</dbReference>
<sequence length="176" mass="18504">MRQIAIMLALVAAATASAQNFKPGLWELNNKIQTGDPQRDEALAAMATQLKNMPPEQRARLEGMMSKNGISLPTAGADGGIVSTACLTPEMAARKELPISQNGKCSSTQTPVAGGLDVTFSCSEPKSSGSGQIRFVDENHYTMNATVNADAGGQGQTVKVNTRARWLGASCPARPK</sequence>
<evidence type="ECO:0000313" key="2">
    <source>
        <dbReference type="EMBL" id="TFW30957.1"/>
    </source>
</evidence>
<keyword evidence="1" id="KW-0732">Signal</keyword>
<proteinExistence type="predicted"/>
<dbReference type="AlphaFoldDB" id="A0A4Y9T220"/>
<dbReference type="InterPro" id="IPR022061">
    <property type="entry name" value="DUF3617"/>
</dbReference>
<dbReference type="Pfam" id="PF12276">
    <property type="entry name" value="DUF3617"/>
    <property type="match status" value="1"/>
</dbReference>
<gene>
    <name evidence="2" type="ORF">E4L98_01435</name>
</gene>
<feature type="signal peptide" evidence="1">
    <location>
        <begin position="1"/>
        <end position="18"/>
    </location>
</feature>
<comment type="caution">
    <text evidence="2">The sequence shown here is derived from an EMBL/GenBank/DDBJ whole genome shotgun (WGS) entry which is preliminary data.</text>
</comment>